<feature type="compositionally biased region" description="Polar residues" evidence="1">
    <location>
        <begin position="20"/>
        <end position="30"/>
    </location>
</feature>
<dbReference type="EMBL" id="AIMF01000013">
    <property type="protein sequence ID" value="EJF95886.1"/>
    <property type="molecule type" value="Genomic_DNA"/>
</dbReference>
<evidence type="ECO:0000313" key="3">
    <source>
        <dbReference type="Proteomes" id="UP000008941"/>
    </source>
</evidence>
<comment type="caution">
    <text evidence="2">The sequence shown here is derived from an EMBL/GenBank/DDBJ whole genome shotgun (WGS) entry which is preliminary data.</text>
</comment>
<dbReference type="HOGENOM" id="CLU_3400380_0_0_5"/>
<feature type="compositionally biased region" description="Polar residues" evidence="1">
    <location>
        <begin position="1"/>
        <end position="10"/>
    </location>
</feature>
<reference evidence="2 3" key="1">
    <citation type="submission" date="2012-03" db="EMBL/GenBank/DDBJ databases">
        <title>The Genome Sequence of Bartonella elizabethae F9251.</title>
        <authorList>
            <consortium name="The Broad Institute Genome Sequencing Platform"/>
            <consortium name="The Broad Institute Genome Sequencing Center for Infectious Disease"/>
            <person name="Feldgarden M."/>
            <person name="Kirby J."/>
            <person name="Kosoy M."/>
            <person name="Birtles R."/>
            <person name="Probert W.S."/>
            <person name="Chiaraviglio L."/>
            <person name="Young S.K."/>
            <person name="Zeng Q."/>
            <person name="Gargeya S."/>
            <person name="Fitzgerald M."/>
            <person name="Haas B."/>
            <person name="Abouelleil A."/>
            <person name="Alvarado L."/>
            <person name="Arachchi H.M."/>
            <person name="Berlin A."/>
            <person name="Chapman S.B."/>
            <person name="Gearin G."/>
            <person name="Goldberg J."/>
            <person name="Griggs A."/>
            <person name="Gujja S."/>
            <person name="Hansen M."/>
            <person name="Heiman D."/>
            <person name="Howarth C."/>
            <person name="Larimer J."/>
            <person name="Lui A."/>
            <person name="MacDonald P.J.P."/>
            <person name="McCowen C."/>
            <person name="Montmayeur A."/>
            <person name="Murphy C."/>
            <person name="Neiman D."/>
            <person name="Pearson M."/>
            <person name="Priest M."/>
            <person name="Roberts A."/>
            <person name="Saif S."/>
            <person name="Shea T."/>
            <person name="Sisk P."/>
            <person name="Stolte C."/>
            <person name="Sykes S."/>
            <person name="Wortman J."/>
            <person name="Nusbaum C."/>
            <person name="Birren B."/>
        </authorList>
    </citation>
    <scope>NUCLEOTIDE SEQUENCE [LARGE SCALE GENOMIC DNA]</scope>
    <source>
        <strain evidence="2 3">F9251</strain>
    </source>
</reference>
<sequence length="30" mass="3347">NDDQEPSSAYASIHRPLDMPTNSLNDDVPF</sequence>
<evidence type="ECO:0000256" key="1">
    <source>
        <dbReference type="SAM" id="MobiDB-lite"/>
    </source>
</evidence>
<proteinExistence type="predicted"/>
<accession>J0RAZ3</accession>
<organism evidence="2 3">
    <name type="scientific">Bartonella elizabethae F9251 = ATCC 49927</name>
    <dbReference type="NCBI Taxonomy" id="1094555"/>
    <lineage>
        <taxon>Bacteria</taxon>
        <taxon>Pseudomonadati</taxon>
        <taxon>Pseudomonadota</taxon>
        <taxon>Alphaproteobacteria</taxon>
        <taxon>Hyphomicrobiales</taxon>
        <taxon>Bartonellaceae</taxon>
        <taxon>Bartonella</taxon>
    </lineage>
</organism>
<evidence type="ECO:0000313" key="2">
    <source>
        <dbReference type="EMBL" id="EJF95886.1"/>
    </source>
</evidence>
<protein>
    <submittedName>
        <fullName evidence="2">Uncharacterized protein</fullName>
    </submittedName>
</protein>
<dbReference type="AlphaFoldDB" id="J0RAZ3"/>
<name>J0RAZ3_BAREL</name>
<gene>
    <name evidence="2" type="ORF">MEE_01123</name>
</gene>
<feature type="region of interest" description="Disordered" evidence="1">
    <location>
        <begin position="1"/>
        <end position="30"/>
    </location>
</feature>
<feature type="non-terminal residue" evidence="2">
    <location>
        <position position="1"/>
    </location>
</feature>
<dbReference type="Proteomes" id="UP000008941">
    <property type="component" value="Unassembled WGS sequence"/>
</dbReference>